<protein>
    <submittedName>
        <fullName evidence="2">Verru_Chthon cassette protein B</fullName>
    </submittedName>
</protein>
<dbReference type="RefSeq" id="WP_075080286.1">
    <property type="nucleotide sequence ID" value="NZ_BDCO01000002.1"/>
</dbReference>
<dbReference type="Proteomes" id="UP000076023">
    <property type="component" value="Unassembled WGS sequence"/>
</dbReference>
<dbReference type="InterPro" id="IPR019838">
    <property type="entry name" value="Verru/Chthon_B"/>
</dbReference>
<dbReference type="InParanoid" id="A0A146GD56"/>
<proteinExistence type="predicted"/>
<reference evidence="3" key="1">
    <citation type="journal article" date="2017" name="Genome Announc.">
        <title>Draft Genome Sequence of Terrimicrobium sacchariphilum NM-5T, a Facultative Anaerobic Soil Bacterium of the Class Spartobacteria.</title>
        <authorList>
            <person name="Qiu Y.L."/>
            <person name="Tourlousse D.M."/>
            <person name="Matsuura N."/>
            <person name="Ohashi A."/>
            <person name="Sekiguchi Y."/>
        </authorList>
    </citation>
    <scope>NUCLEOTIDE SEQUENCE [LARGE SCALE GENOMIC DNA]</scope>
    <source>
        <strain evidence="3">NM-5</strain>
    </source>
</reference>
<keyword evidence="1" id="KW-0812">Transmembrane</keyword>
<evidence type="ECO:0000313" key="2">
    <source>
        <dbReference type="EMBL" id="GAT34674.1"/>
    </source>
</evidence>
<comment type="caution">
    <text evidence="2">The sequence shown here is derived from an EMBL/GenBank/DDBJ whole genome shotgun (WGS) entry which is preliminary data.</text>
</comment>
<dbReference type="OrthoDB" id="9830844at2"/>
<evidence type="ECO:0000256" key="1">
    <source>
        <dbReference type="SAM" id="Phobius"/>
    </source>
</evidence>
<keyword evidence="1" id="KW-1133">Transmembrane helix</keyword>
<keyword evidence="3" id="KW-1185">Reference proteome</keyword>
<dbReference type="NCBIfam" id="TIGR02598">
    <property type="entry name" value="Verru_Chthon cassette protein B"/>
    <property type="match status" value="1"/>
</dbReference>
<dbReference type="AlphaFoldDB" id="A0A146GD56"/>
<name>A0A146GD56_TERSA</name>
<dbReference type="STRING" id="690879.TSACC_23106"/>
<feature type="transmembrane region" description="Helical" evidence="1">
    <location>
        <begin position="21"/>
        <end position="43"/>
    </location>
</feature>
<keyword evidence="1" id="KW-0472">Membrane</keyword>
<evidence type="ECO:0000313" key="3">
    <source>
        <dbReference type="Proteomes" id="UP000076023"/>
    </source>
</evidence>
<dbReference type="EMBL" id="BDCO01000002">
    <property type="protein sequence ID" value="GAT34674.1"/>
    <property type="molecule type" value="Genomic_DNA"/>
</dbReference>
<accession>A0A146GD56</accession>
<organism evidence="2 3">
    <name type="scientific">Terrimicrobium sacchariphilum</name>
    <dbReference type="NCBI Taxonomy" id="690879"/>
    <lineage>
        <taxon>Bacteria</taxon>
        <taxon>Pseudomonadati</taxon>
        <taxon>Verrucomicrobiota</taxon>
        <taxon>Terrimicrobiia</taxon>
        <taxon>Terrimicrobiales</taxon>
        <taxon>Terrimicrobiaceae</taxon>
        <taxon>Terrimicrobium</taxon>
    </lineage>
</organism>
<sequence length="159" mass="17211">MFAKSLPNFSKSAKAFSLIEVVLALGIVSFAMMAVVGTLPVGLRSSQQSRSQIAAANIARQIQGDLQQISFQNTSTDALTIEKLPNNPFYFSQDGTRSEERDAYYVANFTLNQVTAPGLSVNSSNARSVKVSITYPAGVAQANRQEVVYSLLLAKQKND</sequence>
<gene>
    <name evidence="2" type="ORF">TSACC_23106</name>
</gene>